<evidence type="ECO:0000256" key="7">
    <source>
        <dbReference type="ARBA" id="ARBA00022958"/>
    </source>
</evidence>
<keyword evidence="10 13" id="KW-0472">Membrane</keyword>
<dbReference type="Proteomes" id="UP000492821">
    <property type="component" value="Unassembled WGS sequence"/>
</dbReference>
<dbReference type="FunFam" id="1.10.287.70:FF:000002">
    <property type="entry name" value="Potassium voltage-gated channel subfamily a member"/>
    <property type="match status" value="1"/>
</dbReference>
<dbReference type="Pfam" id="PF00520">
    <property type="entry name" value="Ion_trans"/>
    <property type="match status" value="1"/>
</dbReference>
<evidence type="ECO:0000259" key="14">
    <source>
        <dbReference type="Pfam" id="PF00520"/>
    </source>
</evidence>
<evidence type="ECO:0000313" key="16">
    <source>
        <dbReference type="WBParaSite" id="Pan_g2096.t1"/>
    </source>
</evidence>
<accession>A0A7E4VHM1</accession>
<dbReference type="GO" id="GO:0001508">
    <property type="term" value="P:action potential"/>
    <property type="evidence" value="ECO:0007669"/>
    <property type="project" value="TreeGrafter"/>
</dbReference>
<feature type="domain" description="Ion transport" evidence="14">
    <location>
        <begin position="1"/>
        <end position="98"/>
    </location>
</feature>
<dbReference type="AlphaFoldDB" id="A0A7E4VHM1"/>
<feature type="compositionally biased region" description="Polar residues" evidence="12">
    <location>
        <begin position="179"/>
        <end position="189"/>
    </location>
</feature>
<feature type="transmembrane region" description="Helical" evidence="13">
    <location>
        <begin position="36"/>
        <end position="55"/>
    </location>
</feature>
<comment type="subcellular location">
    <subcellularLocation>
        <location evidence="1">Membrane</location>
        <topology evidence="1">Multi-pass membrane protein</topology>
    </subcellularLocation>
</comment>
<keyword evidence="7" id="KW-0630">Potassium</keyword>
<evidence type="ECO:0000256" key="5">
    <source>
        <dbReference type="ARBA" id="ARBA00022826"/>
    </source>
</evidence>
<protein>
    <submittedName>
        <fullName evidence="16">Ion_trans domain-containing protein</fullName>
    </submittedName>
</protein>
<dbReference type="GO" id="GO:0043679">
    <property type="term" value="C:axon terminus"/>
    <property type="evidence" value="ECO:0007669"/>
    <property type="project" value="TreeGrafter"/>
</dbReference>
<dbReference type="PRINTS" id="PR00169">
    <property type="entry name" value="KCHANNEL"/>
</dbReference>
<evidence type="ECO:0000256" key="6">
    <source>
        <dbReference type="ARBA" id="ARBA00022882"/>
    </source>
</evidence>
<feature type="transmembrane region" description="Helical" evidence="13">
    <location>
        <begin position="67"/>
        <end position="95"/>
    </location>
</feature>
<dbReference type="GO" id="GO:0032809">
    <property type="term" value="C:neuronal cell body membrane"/>
    <property type="evidence" value="ECO:0007669"/>
    <property type="project" value="TreeGrafter"/>
</dbReference>
<feature type="region of interest" description="Disordered" evidence="12">
    <location>
        <begin position="145"/>
        <end position="198"/>
    </location>
</feature>
<evidence type="ECO:0000256" key="1">
    <source>
        <dbReference type="ARBA" id="ARBA00004141"/>
    </source>
</evidence>
<evidence type="ECO:0000256" key="12">
    <source>
        <dbReference type="SAM" id="MobiDB-lite"/>
    </source>
</evidence>
<keyword evidence="11" id="KW-0407">Ion channel</keyword>
<organism evidence="15 16">
    <name type="scientific">Panagrellus redivivus</name>
    <name type="common">Microworm</name>
    <dbReference type="NCBI Taxonomy" id="6233"/>
    <lineage>
        <taxon>Eukaryota</taxon>
        <taxon>Metazoa</taxon>
        <taxon>Ecdysozoa</taxon>
        <taxon>Nematoda</taxon>
        <taxon>Chromadorea</taxon>
        <taxon>Rhabditida</taxon>
        <taxon>Tylenchina</taxon>
        <taxon>Panagrolaimomorpha</taxon>
        <taxon>Panagrolaimoidea</taxon>
        <taxon>Panagrolaimidae</taxon>
        <taxon>Panagrellus</taxon>
    </lineage>
</organism>
<dbReference type="GO" id="GO:0045211">
    <property type="term" value="C:postsynaptic membrane"/>
    <property type="evidence" value="ECO:0007669"/>
    <property type="project" value="TreeGrafter"/>
</dbReference>
<name>A0A7E4VHM1_PANRE</name>
<dbReference type="SUPFAM" id="SSF81324">
    <property type="entry name" value="Voltage-gated potassium channels"/>
    <property type="match status" value="1"/>
</dbReference>
<dbReference type="PRINTS" id="PR01491">
    <property type="entry name" value="KVCHANNEL"/>
</dbReference>
<sequence length="198" mass="21898">MRELLLLVFFVLLGIIMFASLVYYAERVGHNPNNQFESIPIGLWWSLITITTIGFGDMIPQTHLGMLVGAFCALMGVLTIALPVPVIVSNFAMFYSHAKARSKMPRQRRRILQPHEIKPIVGRSTTATLLSTIANRQAPMAFGNIASNDSSPPTNPGAYTGPPSMFVLSPRNSKECTHTSETLHSNNSHRSTKMNKML</sequence>
<keyword evidence="5" id="KW-0631">Potassium channel</keyword>
<keyword evidence="8 13" id="KW-1133">Transmembrane helix</keyword>
<keyword evidence="3" id="KW-0633">Potassium transport</keyword>
<evidence type="ECO:0000256" key="11">
    <source>
        <dbReference type="ARBA" id="ARBA00023303"/>
    </source>
</evidence>
<dbReference type="WBParaSite" id="Pan_g2096.t1">
    <property type="protein sequence ID" value="Pan_g2096.t1"/>
    <property type="gene ID" value="Pan_g2096"/>
</dbReference>
<evidence type="ECO:0000256" key="8">
    <source>
        <dbReference type="ARBA" id="ARBA00022989"/>
    </source>
</evidence>
<dbReference type="GO" id="GO:0005251">
    <property type="term" value="F:delayed rectifier potassium channel activity"/>
    <property type="evidence" value="ECO:0007669"/>
    <property type="project" value="TreeGrafter"/>
</dbReference>
<evidence type="ECO:0000313" key="15">
    <source>
        <dbReference type="Proteomes" id="UP000492821"/>
    </source>
</evidence>
<keyword evidence="9" id="KW-0406">Ion transport</keyword>
<evidence type="ECO:0000256" key="10">
    <source>
        <dbReference type="ARBA" id="ARBA00023136"/>
    </source>
</evidence>
<reference evidence="15" key="1">
    <citation type="journal article" date="2013" name="Genetics">
        <title>The draft genome and transcriptome of Panagrellus redivivus are shaped by the harsh demands of a free-living lifestyle.</title>
        <authorList>
            <person name="Srinivasan J."/>
            <person name="Dillman A.R."/>
            <person name="Macchietto M.G."/>
            <person name="Heikkinen L."/>
            <person name="Lakso M."/>
            <person name="Fracchia K.M."/>
            <person name="Antoshechkin I."/>
            <person name="Mortazavi A."/>
            <person name="Wong G."/>
            <person name="Sternberg P.W."/>
        </authorList>
    </citation>
    <scope>NUCLEOTIDE SEQUENCE [LARGE SCALE GENOMIC DNA]</scope>
    <source>
        <strain evidence="15">MT8872</strain>
    </source>
</reference>
<dbReference type="InterPro" id="IPR005821">
    <property type="entry name" value="Ion_trans_dom"/>
</dbReference>
<keyword evidence="15" id="KW-1185">Reference proteome</keyword>
<keyword evidence="6" id="KW-0851">Voltage-gated channel</keyword>
<evidence type="ECO:0000256" key="3">
    <source>
        <dbReference type="ARBA" id="ARBA00022538"/>
    </source>
</evidence>
<dbReference type="GO" id="GO:0032590">
    <property type="term" value="C:dendrite membrane"/>
    <property type="evidence" value="ECO:0007669"/>
    <property type="project" value="TreeGrafter"/>
</dbReference>
<dbReference type="PANTHER" id="PTHR11537">
    <property type="entry name" value="VOLTAGE-GATED POTASSIUM CHANNEL"/>
    <property type="match status" value="1"/>
</dbReference>
<dbReference type="PANTHER" id="PTHR11537:SF252">
    <property type="entry name" value="POTASSIUM VOLTAGE-GATED CHANNEL PROTEIN SHAW"/>
    <property type="match status" value="1"/>
</dbReference>
<dbReference type="Gene3D" id="1.10.287.70">
    <property type="match status" value="1"/>
</dbReference>
<dbReference type="GO" id="GO:0042734">
    <property type="term" value="C:presynaptic membrane"/>
    <property type="evidence" value="ECO:0007669"/>
    <property type="project" value="TreeGrafter"/>
</dbReference>
<keyword evidence="2" id="KW-0813">Transport</keyword>
<reference evidence="16" key="2">
    <citation type="submission" date="2020-10" db="UniProtKB">
        <authorList>
            <consortium name="WormBaseParasite"/>
        </authorList>
    </citation>
    <scope>IDENTIFICATION</scope>
</reference>
<evidence type="ECO:0000256" key="13">
    <source>
        <dbReference type="SAM" id="Phobius"/>
    </source>
</evidence>
<dbReference type="InterPro" id="IPR028325">
    <property type="entry name" value="VG_K_chnl"/>
</dbReference>
<keyword evidence="4 13" id="KW-0812">Transmembrane</keyword>
<feature type="transmembrane region" description="Helical" evidence="13">
    <location>
        <begin position="6"/>
        <end position="24"/>
    </location>
</feature>
<proteinExistence type="predicted"/>
<evidence type="ECO:0000256" key="2">
    <source>
        <dbReference type="ARBA" id="ARBA00022448"/>
    </source>
</evidence>
<evidence type="ECO:0000256" key="4">
    <source>
        <dbReference type="ARBA" id="ARBA00022692"/>
    </source>
</evidence>
<evidence type="ECO:0000256" key="9">
    <source>
        <dbReference type="ARBA" id="ARBA00023065"/>
    </source>
</evidence>
<dbReference type="InterPro" id="IPR003968">
    <property type="entry name" value="K_chnl_volt-dep_Kv"/>
</dbReference>
<dbReference type="GO" id="GO:0008076">
    <property type="term" value="C:voltage-gated potassium channel complex"/>
    <property type="evidence" value="ECO:0007669"/>
    <property type="project" value="InterPro"/>
</dbReference>